<name>A0A0C2RU37_9BACL</name>
<organism evidence="1 2">
    <name type="scientific">Jeotgalibacillus soli</name>
    <dbReference type="NCBI Taxonomy" id="889306"/>
    <lineage>
        <taxon>Bacteria</taxon>
        <taxon>Bacillati</taxon>
        <taxon>Bacillota</taxon>
        <taxon>Bacilli</taxon>
        <taxon>Bacillales</taxon>
        <taxon>Caryophanaceae</taxon>
        <taxon>Jeotgalibacillus</taxon>
    </lineage>
</organism>
<dbReference type="PATRIC" id="fig|889306.3.peg.2827"/>
<evidence type="ECO:0000313" key="1">
    <source>
        <dbReference type="EMBL" id="KIL45269.1"/>
    </source>
</evidence>
<proteinExistence type="predicted"/>
<gene>
    <name evidence="1" type="ORF">KP78_28130</name>
</gene>
<keyword evidence="2" id="KW-1185">Reference proteome</keyword>
<protein>
    <submittedName>
        <fullName evidence="1">Uncharacterized protein</fullName>
    </submittedName>
</protein>
<sequence length="52" mass="5979">MWHRSIIHSLVLVLILGLLFYLTSSYPVLKALIYSLLRVQAYLSIIQAGFLM</sequence>
<dbReference type="AlphaFoldDB" id="A0A0C2RU37"/>
<dbReference type="Proteomes" id="UP000031938">
    <property type="component" value="Unassembled WGS sequence"/>
</dbReference>
<accession>A0A0C2RU37</accession>
<dbReference type="EMBL" id="JXRP01000018">
    <property type="protein sequence ID" value="KIL45269.1"/>
    <property type="molecule type" value="Genomic_DNA"/>
</dbReference>
<comment type="caution">
    <text evidence="1">The sequence shown here is derived from an EMBL/GenBank/DDBJ whole genome shotgun (WGS) entry which is preliminary data.</text>
</comment>
<evidence type="ECO:0000313" key="2">
    <source>
        <dbReference type="Proteomes" id="UP000031938"/>
    </source>
</evidence>
<reference evidence="1 2" key="1">
    <citation type="submission" date="2015-01" db="EMBL/GenBank/DDBJ databases">
        <title>Genome sequencing of Jeotgalibacillus soli.</title>
        <authorList>
            <person name="Goh K.M."/>
            <person name="Chan K.-G."/>
            <person name="Yaakop A.S."/>
            <person name="Ee R."/>
            <person name="Gan H.M."/>
            <person name="Chan C.S."/>
        </authorList>
    </citation>
    <scope>NUCLEOTIDE SEQUENCE [LARGE SCALE GENOMIC DNA]</scope>
    <source>
        <strain evidence="1 2">P9</strain>
    </source>
</reference>